<dbReference type="EMBL" id="FWXZ01000001">
    <property type="protein sequence ID" value="SMC38029.1"/>
    <property type="molecule type" value="Genomic_DNA"/>
</dbReference>
<evidence type="ECO:0000313" key="1">
    <source>
        <dbReference type="EMBL" id="SMC38029.1"/>
    </source>
</evidence>
<organism evidence="1 2">
    <name type="scientific">Aristaeella lactis</name>
    <dbReference type="NCBI Taxonomy" id="3046383"/>
    <lineage>
        <taxon>Bacteria</taxon>
        <taxon>Bacillati</taxon>
        <taxon>Bacillota</taxon>
        <taxon>Clostridia</taxon>
        <taxon>Eubacteriales</taxon>
        <taxon>Aristaeellaceae</taxon>
        <taxon>Aristaeella</taxon>
    </lineage>
</organism>
<protein>
    <submittedName>
        <fullName evidence="1">Peptidoglycan-binding (PGRP) domain of peptidoglycan hydrolases-containing protein</fullName>
    </submittedName>
</protein>
<proteinExistence type="predicted"/>
<dbReference type="Proteomes" id="UP000192328">
    <property type="component" value="Unassembled WGS sequence"/>
</dbReference>
<comment type="caution">
    <text evidence="1">The sequence shown here is derived from an EMBL/GenBank/DDBJ whole genome shotgun (WGS) entry which is preliminary data.</text>
</comment>
<gene>
    <name evidence="1" type="ORF">SAMN06297397_0429</name>
</gene>
<reference evidence="1" key="1">
    <citation type="submission" date="2017-04" db="EMBL/GenBank/DDBJ databases">
        <authorList>
            <person name="Varghese N."/>
            <person name="Submissions S."/>
        </authorList>
    </citation>
    <scope>NUCLEOTIDE SEQUENCE</scope>
    <source>
        <strain evidence="1">WTE2008</strain>
    </source>
</reference>
<sequence>MRKHRFSARALIRLCLAGCLIMLFLSPALAYEASTLYNGCSGEEVRQLQQALIDLGFLDGKADGVFGNKTENAVRAFQKKNKLTADGLAGEKTRELALNSAAKLKNPSATPVPQTVYADPPTTPTIGTAATRIPASKANAGLLFGGNYDTIRYGDKGERVKILQNALIDTGFLKGKADGDFGDLTLNAVVAFQQYQKLTADGLAGKKTLEALEKAVKNGTKVSTTPVPAATPAPTATPKPADTPSDINARMSIPSLSSVQLMHWFNDVKPSISNGQYLLICDPSTGLNWTLRVMSRGRHCDCEPLTSQDTRTMVTAFGGINTWNQKAVYVKLPDGRWTIGSTHDMPHDSGGIKNNDFNGHLCVHFLRDMSEAQKNDPKYGVANQQTIRSFWKQLTGQDITK</sequence>
<evidence type="ECO:0000313" key="2">
    <source>
        <dbReference type="Proteomes" id="UP000192328"/>
    </source>
</evidence>
<keyword evidence="2" id="KW-1185">Reference proteome</keyword>
<accession>A0AC61PI42</accession>
<name>A0AC61PI42_9FIRM</name>
<keyword evidence="1" id="KW-0378">Hydrolase</keyword>